<dbReference type="OrthoDB" id="10048910at2759"/>
<dbReference type="Proteomes" id="UP000683360">
    <property type="component" value="Unassembled WGS sequence"/>
</dbReference>
<reference evidence="1" key="1">
    <citation type="submission" date="2021-03" db="EMBL/GenBank/DDBJ databases">
        <authorList>
            <person name="Bekaert M."/>
        </authorList>
    </citation>
    <scope>NUCLEOTIDE SEQUENCE</scope>
</reference>
<name>A0A8S3UC07_MYTED</name>
<protein>
    <submittedName>
        <fullName evidence="1">Uncharacterized protein</fullName>
    </submittedName>
</protein>
<evidence type="ECO:0000313" key="1">
    <source>
        <dbReference type="EMBL" id="CAG2238408.1"/>
    </source>
</evidence>
<keyword evidence="2" id="KW-1185">Reference proteome</keyword>
<comment type="caution">
    <text evidence="1">The sequence shown here is derived from an EMBL/GenBank/DDBJ whole genome shotgun (WGS) entry which is preliminary data.</text>
</comment>
<accession>A0A8S3UC07</accession>
<proteinExistence type="predicted"/>
<gene>
    <name evidence="1" type="ORF">MEDL_50817</name>
</gene>
<evidence type="ECO:0000313" key="2">
    <source>
        <dbReference type="Proteomes" id="UP000683360"/>
    </source>
</evidence>
<dbReference type="EMBL" id="CAJPWZ010002428">
    <property type="protein sequence ID" value="CAG2238408.1"/>
    <property type="molecule type" value="Genomic_DNA"/>
</dbReference>
<organism evidence="1 2">
    <name type="scientific">Mytilus edulis</name>
    <name type="common">Blue mussel</name>
    <dbReference type="NCBI Taxonomy" id="6550"/>
    <lineage>
        <taxon>Eukaryota</taxon>
        <taxon>Metazoa</taxon>
        <taxon>Spiralia</taxon>
        <taxon>Lophotrochozoa</taxon>
        <taxon>Mollusca</taxon>
        <taxon>Bivalvia</taxon>
        <taxon>Autobranchia</taxon>
        <taxon>Pteriomorphia</taxon>
        <taxon>Mytilida</taxon>
        <taxon>Mytiloidea</taxon>
        <taxon>Mytilidae</taxon>
        <taxon>Mytilinae</taxon>
        <taxon>Mytilus</taxon>
    </lineage>
</organism>
<sequence length="388" mass="44436">MVNDKLVDLMSSDSFAWREVEEVAENFADMKRVYNARDNMKKEINPCGQNFEALAIYKQKCDERDKFFIYKVNNRALNNQPSYVFKASKAMANLCIEMDCNKDGILNEEFAFIDAKHNRCKNFKTVTLWTYHPVLRKTICLAKMEAEAESSVNLEIFWKLLNEMLEEVNNQKGYKFNPCGFIMDENSANWISVSERSADFINLAEGLLDALSISDFNVASSEIKEFIDNNAYHQQLNGWYKWWLQRKSHIFRAFKAENTPASNLAEIGHAKIASVGRAFMSLLEAAREDTALSIRQDAEIRLFDSGLSKGGKGPTSNQRKAKEYKAGIKGQSLMRLRLTSKKNPNARVHHVLFHQRGNIAPRKTSVQKKETKRKTGTITTRETITIPC</sequence>
<dbReference type="AlphaFoldDB" id="A0A8S3UC07"/>